<reference evidence="5" key="1">
    <citation type="submission" date="2023-11" db="EMBL/GenBank/DDBJ databases">
        <title>Genome assemblies of two species of porcelain crab, Petrolisthes cinctipes and Petrolisthes manimaculis (Anomura: Porcellanidae).</title>
        <authorList>
            <person name="Angst P."/>
        </authorList>
    </citation>
    <scope>NUCLEOTIDE SEQUENCE</scope>
    <source>
        <strain evidence="5">PB745_02</strain>
        <tissue evidence="5">Gill</tissue>
    </source>
</reference>
<gene>
    <name evidence="5" type="ORF">Pmani_025611</name>
</gene>
<proteinExistence type="inferred from homology"/>
<protein>
    <recommendedName>
        <fullName evidence="3">Synaptic plasticity regulator PANTS</fullName>
    </recommendedName>
    <alternativeName>
        <fullName evidence="4">Plasticity-associated neural transcript short</fullName>
    </alternativeName>
</protein>
<dbReference type="PANTHER" id="PTHR28052">
    <property type="entry name" value="UPF0545 PROTEIN C22ORF39"/>
    <property type="match status" value="1"/>
</dbReference>
<evidence type="ECO:0000256" key="3">
    <source>
        <dbReference type="ARBA" id="ARBA00044072"/>
    </source>
</evidence>
<evidence type="ECO:0000256" key="4">
    <source>
        <dbReference type="ARBA" id="ARBA00044235"/>
    </source>
</evidence>
<comment type="subcellular location">
    <subcellularLocation>
        <location evidence="2">Synaptic cleft</location>
    </subcellularLocation>
</comment>
<dbReference type="AlphaFoldDB" id="A0AAE1TYR8"/>
<evidence type="ECO:0000256" key="1">
    <source>
        <dbReference type="ARBA" id="ARBA00006412"/>
    </source>
</evidence>
<comment type="caution">
    <text evidence="5">The sequence shown here is derived from an EMBL/GenBank/DDBJ whole genome shotgun (WGS) entry which is preliminary data.</text>
</comment>
<dbReference type="GO" id="GO:0043083">
    <property type="term" value="C:synaptic cleft"/>
    <property type="evidence" value="ECO:0007669"/>
    <property type="project" value="UniProtKB-SubCell"/>
</dbReference>
<dbReference type="EMBL" id="JAWZYT010002755">
    <property type="protein sequence ID" value="KAK4302286.1"/>
    <property type="molecule type" value="Genomic_DNA"/>
</dbReference>
<keyword evidence="6" id="KW-1185">Reference proteome</keyword>
<comment type="similarity">
    <text evidence="1">Belongs to the UPF0545 family.</text>
</comment>
<dbReference type="PANTHER" id="PTHR28052:SF1">
    <property type="entry name" value="UPF0545 PROTEIN C22ORF39"/>
    <property type="match status" value="1"/>
</dbReference>
<evidence type="ECO:0000256" key="2">
    <source>
        <dbReference type="ARBA" id="ARBA00043942"/>
    </source>
</evidence>
<evidence type="ECO:0000313" key="6">
    <source>
        <dbReference type="Proteomes" id="UP001292094"/>
    </source>
</evidence>
<accession>A0AAE1TYR8</accession>
<name>A0AAE1TYR8_9EUCA</name>
<organism evidence="5 6">
    <name type="scientific">Petrolisthes manimaculis</name>
    <dbReference type="NCBI Taxonomy" id="1843537"/>
    <lineage>
        <taxon>Eukaryota</taxon>
        <taxon>Metazoa</taxon>
        <taxon>Ecdysozoa</taxon>
        <taxon>Arthropoda</taxon>
        <taxon>Crustacea</taxon>
        <taxon>Multicrustacea</taxon>
        <taxon>Malacostraca</taxon>
        <taxon>Eumalacostraca</taxon>
        <taxon>Eucarida</taxon>
        <taxon>Decapoda</taxon>
        <taxon>Pleocyemata</taxon>
        <taxon>Anomura</taxon>
        <taxon>Galatheoidea</taxon>
        <taxon>Porcellanidae</taxon>
        <taxon>Petrolisthes</taxon>
    </lineage>
</organism>
<sequence length="146" mass="17336">MENEVSLEDLPSLPNLSWLVRPCEQYKEEYGDCRSMKAKFHQYFIHGESKDCTQWKTDYDNCLLYRNKKDLEALVSVIESEKQRRNERLSGHYNNNVWEKRDTPPEDWNKPLPECLQKNDEVSYISIKLQEQKEGKEDTKSLCAIS</sequence>
<evidence type="ECO:0000313" key="5">
    <source>
        <dbReference type="EMBL" id="KAK4302286.1"/>
    </source>
</evidence>
<dbReference type="Pfam" id="PF11326">
    <property type="entry name" value="PANTS-like"/>
    <property type="match status" value="1"/>
</dbReference>
<dbReference type="InterPro" id="IPR021475">
    <property type="entry name" value="Pants/Emi1-like"/>
</dbReference>
<dbReference type="Proteomes" id="UP001292094">
    <property type="component" value="Unassembled WGS sequence"/>
</dbReference>